<dbReference type="InterPro" id="IPR036890">
    <property type="entry name" value="HATPase_C_sf"/>
</dbReference>
<dbReference type="InterPro" id="IPR029057">
    <property type="entry name" value="PRTase-like"/>
</dbReference>
<accession>A0A2S6GJ36</accession>
<sequence length="1573" mass="169994">MVSEIRLSTRLTIAAWRRHLGSGGGPLTESGAWRPGVLKGGLWLDLTAVEFAHLGALARILLLLDAAVRDGVGATVVLPTGVFGARDRWLADTGAAPVPDQFLRRAARQARSRAEARGFLRHSGFDDALRAPHWPPGAVTVLDAEGATAETPPTPATVPVDGGIRFPGAPQERRVLPFQWLHHDAGTGLGLPEALAGITRRLSDMGLPAADAWAITHALVVELVDNIGKHARVGPSDPPYALVAAILVNEGLYATRRTDLPRSGAALADVLREGGDRRVLDLLVGDSGTGLVARSASAPADEAGDAILAAFDRKHAAGVPVRREGNGLWRVGRLASGYRGLVQVTTAGTTAGKSYLDPDTEEHVFEGDQLVAPGTLVEASLLIAGTPEPVRGKPWRGRPASTVDDDGPMAVVPCDLDGADGIGDADRTCLRKAVRANNRAGVVVVVPVTPPRLSDSALKTALARVLDTVSAIPDQVPLAVVLPDAGVRILDLCVAGINSHEDAQSWWPAPRSAVLVMGATGTPRWCGGPARLRAVLDALTELGGALTHQVLRSRTGASEVAHQELCAWLGRYPHLLSVTDTGIALRVSPGDAAHAMRHWARGRLAETIRDAGPGVTAGHFRTPTLRHTNRWIRVRTLLDEVVGTATAGWVLARMVEERADLHGPENRAVARVVNTATEPLAGQLSECLWIGGRFYAMPGELDLDGVAVSEQVPQHAEVVLCADILSTENTVRRAAAAIAARQAVVVAVACVVDSRDHDRQIRIFNRDVPVVSLVSVDISAGPTPESPKPVDVDPLLLEPVRPRAARRAYLDEETLLGWLARDPDWLRLGHFDRAPRNRHFSAYLRFDRLLRTPAVATRMRDAVRGALDDTAGLWRAGLSADPFATCEIWYPEAPDDFSALLDLVGDALAADGRRVTHRRLVPRAVAGTRWSYPTALDVDAPPGAVVAVDAGSLTGNSIVQLIRLAVSAGATAVVVIVALNQLDDRDADAMLALSSMRPDDGGTPVPVQVRFLANSSLTGLSVRNCALCETRDRADEHLRTAPAVLRSHVRVLRERTRLRPLREGFGTPPTDLFDVPVNGTDLADYLRWRTLLDRALRVTEARQTVVDKLSGLTRVTHVGPGGTWSRANLVRLIAAEQQWLKLPPLRHAAPRALLGEVCATILDEPPTALAWLRAQAVMVIAAADPANLVGRLPRLLALTVDEPVMINQLLLECYRLTLRPAVDSPVDHDALRLCLDRCRDRLDELMVDDRDPASIAGHRALVDQMRSILDDRDRPAPTDPQEAWHRLRRDYKPYVEAHNMESILLRVRDHVEDLPGARPTPERTKEALADWDRCARHLGEKAMPNLPALVGILQGEYVADRIGTQEQRALVAVADGAGVAALHQVQNLLHEVTGQWLPTNPGWCATREELLRRLRWWHRVFMDPHADGEAPALLVGLVGSVPTCPADHVERLLATRAPGPTAHRGEPIGRTARVFCPGPLLEAVVAHALDNITHHAAPGGQRPRVEVDYRLGEHFLELLVRNTGTRPRWPAGRGLRALNERLRPFGGSLVGNAEDDEDWTFTANVTLPLWRGA</sequence>
<dbReference type="Gene3D" id="3.40.50.2020">
    <property type="match status" value="1"/>
</dbReference>
<dbReference type="SUPFAM" id="SSF53271">
    <property type="entry name" value="PRTase-like"/>
    <property type="match status" value="1"/>
</dbReference>
<dbReference type="EMBL" id="PTIX01000015">
    <property type="protein sequence ID" value="PPK65203.1"/>
    <property type="molecule type" value="Genomic_DNA"/>
</dbReference>
<comment type="caution">
    <text evidence="2">The sequence shown here is derived from an EMBL/GenBank/DDBJ whole genome shotgun (WGS) entry which is preliminary data.</text>
</comment>
<dbReference type="Proteomes" id="UP000239203">
    <property type="component" value="Unassembled WGS sequence"/>
</dbReference>
<name>A0A2S6GJ36_9PSEU</name>
<evidence type="ECO:0000256" key="1">
    <source>
        <dbReference type="SAM" id="MobiDB-lite"/>
    </source>
</evidence>
<feature type="region of interest" description="Disordered" evidence="1">
    <location>
        <begin position="388"/>
        <end position="408"/>
    </location>
</feature>
<organism evidence="2 3">
    <name type="scientific">Actinokineospora auranticolor</name>
    <dbReference type="NCBI Taxonomy" id="155976"/>
    <lineage>
        <taxon>Bacteria</taxon>
        <taxon>Bacillati</taxon>
        <taxon>Actinomycetota</taxon>
        <taxon>Actinomycetes</taxon>
        <taxon>Pseudonocardiales</taxon>
        <taxon>Pseudonocardiaceae</taxon>
        <taxon>Actinokineospora</taxon>
    </lineage>
</organism>
<evidence type="ECO:0000313" key="3">
    <source>
        <dbReference type="Proteomes" id="UP000239203"/>
    </source>
</evidence>
<dbReference type="Gene3D" id="3.30.565.10">
    <property type="entry name" value="Histidine kinase-like ATPase, C-terminal domain"/>
    <property type="match status" value="1"/>
</dbReference>
<protein>
    <submittedName>
        <fullName evidence="2">Uncharacterized protein</fullName>
    </submittedName>
</protein>
<keyword evidence="3" id="KW-1185">Reference proteome</keyword>
<reference evidence="2 3" key="1">
    <citation type="submission" date="2018-02" db="EMBL/GenBank/DDBJ databases">
        <title>Genomic Encyclopedia of Archaeal and Bacterial Type Strains, Phase II (KMG-II): from individual species to whole genera.</title>
        <authorList>
            <person name="Goeker M."/>
        </authorList>
    </citation>
    <scope>NUCLEOTIDE SEQUENCE [LARGE SCALE GENOMIC DNA]</scope>
    <source>
        <strain evidence="2 3">YU 961-1</strain>
    </source>
</reference>
<proteinExistence type="predicted"/>
<dbReference type="SUPFAM" id="SSF55874">
    <property type="entry name" value="ATPase domain of HSP90 chaperone/DNA topoisomerase II/histidine kinase"/>
    <property type="match status" value="1"/>
</dbReference>
<evidence type="ECO:0000313" key="2">
    <source>
        <dbReference type="EMBL" id="PPK65203.1"/>
    </source>
</evidence>
<gene>
    <name evidence="2" type="ORF">CLV40_11550</name>
</gene>